<reference evidence="1 2" key="2">
    <citation type="journal article" date="2022" name="Mol. Ecol. Resour.">
        <title>The genomes of chicory, endive, great burdock and yacon provide insights into Asteraceae paleo-polyploidization history and plant inulin production.</title>
        <authorList>
            <person name="Fan W."/>
            <person name="Wang S."/>
            <person name="Wang H."/>
            <person name="Wang A."/>
            <person name="Jiang F."/>
            <person name="Liu H."/>
            <person name="Zhao H."/>
            <person name="Xu D."/>
            <person name="Zhang Y."/>
        </authorList>
    </citation>
    <scope>NUCLEOTIDE SEQUENCE [LARGE SCALE GENOMIC DNA]</scope>
    <source>
        <strain evidence="2">cv. Niubang</strain>
    </source>
</reference>
<gene>
    <name evidence="1" type="ORF">L6452_37522</name>
</gene>
<accession>A0ACB8Y3X7</accession>
<evidence type="ECO:0000313" key="2">
    <source>
        <dbReference type="Proteomes" id="UP001055879"/>
    </source>
</evidence>
<protein>
    <submittedName>
        <fullName evidence="1">Uncharacterized protein</fullName>
    </submittedName>
</protein>
<name>A0ACB8Y3X7_ARCLA</name>
<proteinExistence type="predicted"/>
<sequence length="66" mass="7673">MRENTEKEKSMSFSPFFITQIHILLPFSSNHKDPRQFFQTLSTSINIIIKLAFYNPSSFSLSSITK</sequence>
<evidence type="ECO:0000313" key="1">
    <source>
        <dbReference type="EMBL" id="KAI3678237.1"/>
    </source>
</evidence>
<reference evidence="2" key="1">
    <citation type="journal article" date="2022" name="Mol. Ecol. Resour.">
        <title>The genomes of chicory, endive, great burdock and yacon provide insights into Asteraceae palaeo-polyploidization history and plant inulin production.</title>
        <authorList>
            <person name="Fan W."/>
            <person name="Wang S."/>
            <person name="Wang H."/>
            <person name="Wang A."/>
            <person name="Jiang F."/>
            <person name="Liu H."/>
            <person name="Zhao H."/>
            <person name="Xu D."/>
            <person name="Zhang Y."/>
        </authorList>
    </citation>
    <scope>NUCLEOTIDE SEQUENCE [LARGE SCALE GENOMIC DNA]</scope>
    <source>
        <strain evidence="2">cv. Niubang</strain>
    </source>
</reference>
<comment type="caution">
    <text evidence="1">The sequence shown here is derived from an EMBL/GenBank/DDBJ whole genome shotgun (WGS) entry which is preliminary data.</text>
</comment>
<organism evidence="1 2">
    <name type="scientific">Arctium lappa</name>
    <name type="common">Greater burdock</name>
    <name type="synonym">Lappa major</name>
    <dbReference type="NCBI Taxonomy" id="4217"/>
    <lineage>
        <taxon>Eukaryota</taxon>
        <taxon>Viridiplantae</taxon>
        <taxon>Streptophyta</taxon>
        <taxon>Embryophyta</taxon>
        <taxon>Tracheophyta</taxon>
        <taxon>Spermatophyta</taxon>
        <taxon>Magnoliopsida</taxon>
        <taxon>eudicotyledons</taxon>
        <taxon>Gunneridae</taxon>
        <taxon>Pentapetalae</taxon>
        <taxon>asterids</taxon>
        <taxon>campanulids</taxon>
        <taxon>Asterales</taxon>
        <taxon>Asteraceae</taxon>
        <taxon>Carduoideae</taxon>
        <taxon>Cardueae</taxon>
        <taxon>Arctiinae</taxon>
        <taxon>Arctium</taxon>
    </lineage>
</organism>
<dbReference type="EMBL" id="CM042060">
    <property type="protein sequence ID" value="KAI3678237.1"/>
    <property type="molecule type" value="Genomic_DNA"/>
</dbReference>
<keyword evidence="2" id="KW-1185">Reference proteome</keyword>
<dbReference type="Proteomes" id="UP001055879">
    <property type="component" value="Linkage Group LG14"/>
</dbReference>